<name>A0A8H8RXA0_9HELO</name>
<accession>A0A8H8RXA0</accession>
<gene>
    <name evidence="1" type="ORF">LSUB1_G003251</name>
</gene>
<dbReference type="Proteomes" id="UP000462212">
    <property type="component" value="Unassembled WGS sequence"/>
</dbReference>
<protein>
    <recommendedName>
        <fullName evidence="3">BTB domain-containing protein</fullName>
    </recommendedName>
</protein>
<dbReference type="EMBL" id="QGMJ01000139">
    <property type="protein sequence ID" value="TVY41386.1"/>
    <property type="molecule type" value="Genomic_DNA"/>
</dbReference>
<evidence type="ECO:0000313" key="1">
    <source>
        <dbReference type="EMBL" id="TVY41386.1"/>
    </source>
</evidence>
<evidence type="ECO:0008006" key="3">
    <source>
        <dbReference type="Google" id="ProtNLM"/>
    </source>
</evidence>
<sequence length="317" mass="36360">MGSVHVPTSFIADMKKSPESNGSVPAPQTQPVMFQFRCTPPHVDAGQTFISGDGTLKRGRILVSMKVTKQILISNSKSFATMFRARETEKMSFSVAKQAVIDFEDDDNAICIEIWLRAIHPNAMVDSMYDMDIKHVWNTLQASRRFDFQLEKLNNWFAEWIVRKGGDDCSRFKTSELAQIFYPCQEFDEPKNFAQVTRRLAYEVAGHISDDNPTRYDLRLHPRILANIHKKLYIIRLFLSSGCSCKERRLFAYELALDKTGAWPLEQVLHGKLHLSSNDSFRVAPAHRSKMLPNNKKTIESSHYSQPFDLKKQLVLV</sequence>
<dbReference type="OrthoDB" id="268428at2759"/>
<organism evidence="1 2">
    <name type="scientific">Lachnellula subtilissima</name>
    <dbReference type="NCBI Taxonomy" id="602034"/>
    <lineage>
        <taxon>Eukaryota</taxon>
        <taxon>Fungi</taxon>
        <taxon>Dikarya</taxon>
        <taxon>Ascomycota</taxon>
        <taxon>Pezizomycotina</taxon>
        <taxon>Leotiomycetes</taxon>
        <taxon>Helotiales</taxon>
        <taxon>Lachnaceae</taxon>
        <taxon>Lachnellula</taxon>
    </lineage>
</organism>
<reference evidence="1 2" key="1">
    <citation type="submission" date="2018-05" db="EMBL/GenBank/DDBJ databases">
        <title>Genome sequencing and assembly of the regulated plant pathogen Lachnellula willkommii and related sister species for the development of diagnostic species identification markers.</title>
        <authorList>
            <person name="Giroux E."/>
            <person name="Bilodeau G."/>
        </authorList>
    </citation>
    <scope>NUCLEOTIDE SEQUENCE [LARGE SCALE GENOMIC DNA]</scope>
    <source>
        <strain evidence="1 2">CBS 197.66</strain>
    </source>
</reference>
<keyword evidence="2" id="KW-1185">Reference proteome</keyword>
<dbReference type="AlphaFoldDB" id="A0A8H8RXA0"/>
<comment type="caution">
    <text evidence="1">The sequence shown here is derived from an EMBL/GenBank/DDBJ whole genome shotgun (WGS) entry which is preliminary data.</text>
</comment>
<evidence type="ECO:0000313" key="2">
    <source>
        <dbReference type="Proteomes" id="UP000462212"/>
    </source>
</evidence>
<proteinExistence type="predicted"/>